<name>A0A5C6SXQ3_FUSOC</name>
<feature type="region of interest" description="Disordered" evidence="1">
    <location>
        <begin position="1"/>
        <end position="67"/>
    </location>
</feature>
<organism evidence="2 3">
    <name type="scientific">Fusarium oxysporum f. sp. cubense</name>
    <dbReference type="NCBI Taxonomy" id="61366"/>
    <lineage>
        <taxon>Eukaryota</taxon>
        <taxon>Fungi</taxon>
        <taxon>Dikarya</taxon>
        <taxon>Ascomycota</taxon>
        <taxon>Pezizomycotina</taxon>
        <taxon>Sordariomycetes</taxon>
        <taxon>Hypocreomycetidae</taxon>
        <taxon>Hypocreales</taxon>
        <taxon>Nectriaceae</taxon>
        <taxon>Fusarium</taxon>
        <taxon>Fusarium oxysporum species complex</taxon>
    </lineage>
</organism>
<reference evidence="2 3" key="1">
    <citation type="submission" date="2019-07" db="EMBL/GenBank/DDBJ databases">
        <title>The First High-Quality Draft Genome Sequence of the Causal Agent of the Current Panama Disease Epidemic.</title>
        <authorList>
            <person name="Warmington R.J."/>
            <person name="Kay W."/>
            <person name="Jeffries A."/>
            <person name="Bebber D."/>
            <person name="Moore K."/>
            <person name="Studholme D.J."/>
        </authorList>
    </citation>
    <scope>NUCLEOTIDE SEQUENCE [LARGE SCALE GENOMIC DNA]</scope>
    <source>
        <strain evidence="2 3">TR4</strain>
    </source>
</reference>
<evidence type="ECO:0000256" key="1">
    <source>
        <dbReference type="SAM" id="MobiDB-lite"/>
    </source>
</evidence>
<protein>
    <submittedName>
        <fullName evidence="2">Uncharacterized protein</fullName>
    </submittedName>
</protein>
<accession>A0A5C6SXQ3</accession>
<feature type="compositionally biased region" description="Polar residues" evidence="1">
    <location>
        <begin position="1"/>
        <end position="22"/>
    </location>
</feature>
<comment type="caution">
    <text evidence="2">The sequence shown here is derived from an EMBL/GenBank/DDBJ whole genome shotgun (WGS) entry which is preliminary data.</text>
</comment>
<sequence>MTDQQLRDTPTATAASSPSFLTDSPPAAAPAAPSSPAPQAELIPAEDPEDTSDIDRYEIDSALGSDA</sequence>
<gene>
    <name evidence="2" type="ORF">FocTR4_00001974</name>
</gene>
<dbReference type="Proteomes" id="UP000321331">
    <property type="component" value="Unassembled WGS sequence"/>
</dbReference>
<evidence type="ECO:0000313" key="3">
    <source>
        <dbReference type="Proteomes" id="UP000321331"/>
    </source>
</evidence>
<evidence type="ECO:0000313" key="2">
    <source>
        <dbReference type="EMBL" id="TXC03322.1"/>
    </source>
</evidence>
<dbReference type="AlphaFoldDB" id="A0A5C6SXQ3"/>
<feature type="compositionally biased region" description="Low complexity" evidence="1">
    <location>
        <begin position="24"/>
        <end position="38"/>
    </location>
</feature>
<dbReference type="EMBL" id="VMNF01000007">
    <property type="protein sequence ID" value="TXC03322.1"/>
    <property type="molecule type" value="Genomic_DNA"/>
</dbReference>
<proteinExistence type="predicted"/>